<dbReference type="InterPro" id="IPR007210">
    <property type="entry name" value="ABC_Gly_betaine_transp_sub-bd"/>
</dbReference>
<dbReference type="RefSeq" id="WP_162421895.1">
    <property type="nucleotide sequence ID" value="NZ_WVIE01000003.1"/>
</dbReference>
<evidence type="ECO:0000313" key="4">
    <source>
        <dbReference type="Proteomes" id="UP000646053"/>
    </source>
</evidence>
<proteinExistence type="predicted"/>
<reference evidence="3" key="1">
    <citation type="submission" date="2019-12" db="EMBL/GenBank/DDBJ databases">
        <title>High-Quality draft genome sequences of three cyanobacteria isolated from the limestone walls of the Old Cathedral of Coimbra.</title>
        <authorList>
            <person name="Tiago I."/>
            <person name="Soares F."/>
            <person name="Portugal A."/>
        </authorList>
    </citation>
    <scope>NUCLEOTIDE SEQUENCE</scope>
    <source>
        <strain evidence="3">A</strain>
    </source>
</reference>
<sequence length="294" mass="32991">MNVKRLIIWFLVAVGLASAIAACQPTQDKIVIGTKNFTEQIILGEILAQQIESNTKLQVDRKFNLGGTFVCHNGIVNGQIDLYPEYSGTAYTTVLKLPVITDPQQVFEKTKEEYMRRFNLEWTTPFGFSNGFAMVIRGEDARQYNLKTLSQAAAQTPKWTAGFGFEFLNREDGFPGLAKTYSLKFAQAPKVLDLGLLYRALQDKQVDFVGGNTTDGLLSSQDLVVLEDDKRYFPPYQASAVVRQDVFQKHANLRPILDQLGGTLSEAKMRELNFRVDGKKEDVKQVVKEFLSAS</sequence>
<feature type="chain" id="PRO_5035179014" evidence="1">
    <location>
        <begin position="22"/>
        <end position="294"/>
    </location>
</feature>
<protein>
    <submittedName>
        <fullName evidence="3">ABC transporter substrate-binding protein</fullName>
    </submittedName>
</protein>
<keyword evidence="1" id="KW-0732">Signal</keyword>
<dbReference type="Gene3D" id="3.40.190.120">
    <property type="entry name" value="Osmoprotection protein (prox), domain 2"/>
    <property type="match status" value="1"/>
</dbReference>
<dbReference type="GO" id="GO:0043190">
    <property type="term" value="C:ATP-binding cassette (ABC) transporter complex"/>
    <property type="evidence" value="ECO:0007669"/>
    <property type="project" value="InterPro"/>
</dbReference>
<keyword evidence="4" id="KW-1185">Reference proteome</keyword>
<evidence type="ECO:0000256" key="1">
    <source>
        <dbReference type="SAM" id="SignalP"/>
    </source>
</evidence>
<dbReference type="EMBL" id="WVIE01000003">
    <property type="protein sequence ID" value="NDJ16382.1"/>
    <property type="molecule type" value="Genomic_DNA"/>
</dbReference>
<feature type="signal peptide" evidence="1">
    <location>
        <begin position="1"/>
        <end position="21"/>
    </location>
</feature>
<gene>
    <name evidence="3" type="ORF">GS601_03590</name>
</gene>
<dbReference type="Pfam" id="PF04069">
    <property type="entry name" value="OpuAC"/>
    <property type="match status" value="1"/>
</dbReference>
<evidence type="ECO:0000313" key="3">
    <source>
        <dbReference type="EMBL" id="NDJ16382.1"/>
    </source>
</evidence>
<organism evidence="3 4">
    <name type="scientific">Myxacorys almedinensis A</name>
    <dbReference type="NCBI Taxonomy" id="2690445"/>
    <lineage>
        <taxon>Bacteria</taxon>
        <taxon>Bacillati</taxon>
        <taxon>Cyanobacteriota</taxon>
        <taxon>Cyanophyceae</taxon>
        <taxon>Leptolyngbyales</taxon>
        <taxon>Leptolyngbyaceae</taxon>
        <taxon>Myxacorys</taxon>
        <taxon>Myxacorys almedinensis</taxon>
    </lineage>
</organism>
<comment type="caution">
    <text evidence="3">The sequence shown here is derived from an EMBL/GenBank/DDBJ whole genome shotgun (WGS) entry which is preliminary data.</text>
</comment>
<dbReference type="CDD" id="cd13613">
    <property type="entry name" value="PBP2_Opu_like_2"/>
    <property type="match status" value="1"/>
</dbReference>
<dbReference type="PROSITE" id="PS51257">
    <property type="entry name" value="PROKAR_LIPOPROTEIN"/>
    <property type="match status" value="1"/>
</dbReference>
<feature type="domain" description="ABC-type glycine betaine transport system substrate-binding" evidence="2">
    <location>
        <begin position="28"/>
        <end position="292"/>
    </location>
</feature>
<dbReference type="Proteomes" id="UP000646053">
    <property type="component" value="Unassembled WGS sequence"/>
</dbReference>
<dbReference type="Gene3D" id="3.40.190.10">
    <property type="entry name" value="Periplasmic binding protein-like II"/>
    <property type="match status" value="1"/>
</dbReference>
<dbReference type="SUPFAM" id="SSF53850">
    <property type="entry name" value="Periplasmic binding protein-like II"/>
    <property type="match status" value="1"/>
</dbReference>
<dbReference type="GO" id="GO:0022857">
    <property type="term" value="F:transmembrane transporter activity"/>
    <property type="evidence" value="ECO:0007669"/>
    <property type="project" value="InterPro"/>
</dbReference>
<accession>A0A8J8CLQ6</accession>
<name>A0A8J8CLQ6_9CYAN</name>
<evidence type="ECO:0000259" key="2">
    <source>
        <dbReference type="Pfam" id="PF04069"/>
    </source>
</evidence>
<dbReference type="AlphaFoldDB" id="A0A8J8CLQ6"/>